<evidence type="ECO:0000256" key="2">
    <source>
        <dbReference type="ARBA" id="ARBA00003921"/>
    </source>
</evidence>
<comment type="similarity">
    <text evidence="16">Belongs to the MurB family.</text>
</comment>
<evidence type="ECO:0000256" key="5">
    <source>
        <dbReference type="ARBA" id="ARBA00022490"/>
    </source>
</evidence>
<comment type="pathway">
    <text evidence="4 16">Cell wall biogenesis; peptidoglycan biosynthesis.</text>
</comment>
<comment type="catalytic activity">
    <reaction evidence="15 16">
        <text>UDP-N-acetyl-alpha-D-muramate + NADP(+) = UDP-N-acetyl-3-O-(1-carboxyvinyl)-alpha-D-glucosamine + NADPH + H(+)</text>
        <dbReference type="Rhea" id="RHEA:12248"/>
        <dbReference type="ChEBI" id="CHEBI:15378"/>
        <dbReference type="ChEBI" id="CHEBI:57783"/>
        <dbReference type="ChEBI" id="CHEBI:58349"/>
        <dbReference type="ChEBI" id="CHEBI:68483"/>
        <dbReference type="ChEBI" id="CHEBI:70757"/>
        <dbReference type="EC" id="1.3.1.98"/>
    </reaction>
</comment>
<evidence type="ECO:0000256" key="10">
    <source>
        <dbReference type="ARBA" id="ARBA00022960"/>
    </source>
</evidence>
<keyword evidence="6 16" id="KW-0132">Cell division</keyword>
<dbReference type="Pfam" id="PF01565">
    <property type="entry name" value="FAD_binding_4"/>
    <property type="match status" value="1"/>
</dbReference>
<evidence type="ECO:0000259" key="17">
    <source>
        <dbReference type="PROSITE" id="PS51387"/>
    </source>
</evidence>
<evidence type="ECO:0000256" key="3">
    <source>
        <dbReference type="ARBA" id="ARBA00004496"/>
    </source>
</evidence>
<evidence type="ECO:0000256" key="8">
    <source>
        <dbReference type="ARBA" id="ARBA00022827"/>
    </source>
</evidence>
<evidence type="ECO:0000256" key="14">
    <source>
        <dbReference type="ARBA" id="ARBA00023316"/>
    </source>
</evidence>
<dbReference type="NCBIfam" id="NF010480">
    <property type="entry name" value="PRK13905.1"/>
    <property type="match status" value="1"/>
</dbReference>
<keyword evidence="8 16" id="KW-0274">FAD</keyword>
<dbReference type="GO" id="GO:0005829">
    <property type="term" value="C:cytosol"/>
    <property type="evidence" value="ECO:0007669"/>
    <property type="project" value="TreeGrafter"/>
</dbReference>
<dbReference type="PROSITE" id="PS51387">
    <property type="entry name" value="FAD_PCMH"/>
    <property type="match status" value="1"/>
</dbReference>
<proteinExistence type="inferred from homology"/>
<evidence type="ECO:0000256" key="6">
    <source>
        <dbReference type="ARBA" id="ARBA00022618"/>
    </source>
</evidence>
<dbReference type="NCBIfam" id="TIGR00179">
    <property type="entry name" value="murB"/>
    <property type="match status" value="1"/>
</dbReference>
<comment type="cofactor">
    <cofactor evidence="1 16">
        <name>FAD</name>
        <dbReference type="ChEBI" id="CHEBI:57692"/>
    </cofactor>
</comment>
<evidence type="ECO:0000256" key="12">
    <source>
        <dbReference type="ARBA" id="ARBA00023002"/>
    </source>
</evidence>
<dbReference type="GO" id="GO:0071949">
    <property type="term" value="F:FAD binding"/>
    <property type="evidence" value="ECO:0007669"/>
    <property type="project" value="InterPro"/>
</dbReference>
<evidence type="ECO:0000256" key="11">
    <source>
        <dbReference type="ARBA" id="ARBA00022984"/>
    </source>
</evidence>
<dbReference type="InterPro" id="IPR006094">
    <property type="entry name" value="Oxid_FAD_bind_N"/>
</dbReference>
<dbReference type="InterPro" id="IPR003170">
    <property type="entry name" value="MurB"/>
</dbReference>
<dbReference type="InterPro" id="IPR036635">
    <property type="entry name" value="MurB_C_sf"/>
</dbReference>
<reference evidence="18 19" key="1">
    <citation type="journal article" date="2016" name="Nat. Commun.">
        <title>Thousands of microbial genomes shed light on interconnected biogeochemical processes in an aquifer system.</title>
        <authorList>
            <person name="Anantharaman K."/>
            <person name="Brown C.T."/>
            <person name="Hug L.A."/>
            <person name="Sharon I."/>
            <person name="Castelle C.J."/>
            <person name="Probst A.J."/>
            <person name="Thomas B.C."/>
            <person name="Singh A."/>
            <person name="Wilkins M.J."/>
            <person name="Karaoz U."/>
            <person name="Brodie E.L."/>
            <person name="Williams K.H."/>
            <person name="Hubbard S.S."/>
            <person name="Banfield J.F."/>
        </authorList>
    </citation>
    <scope>NUCLEOTIDE SEQUENCE [LARGE SCALE GENOMIC DNA]</scope>
</reference>
<keyword evidence="12 16" id="KW-0560">Oxidoreductase</keyword>
<dbReference type="Gene3D" id="3.90.78.10">
    <property type="entry name" value="UDP-N-acetylenolpyruvoylglucosamine reductase, C-terminal domain"/>
    <property type="match status" value="1"/>
</dbReference>
<dbReference type="InterPro" id="IPR011601">
    <property type="entry name" value="MurB_C"/>
</dbReference>
<feature type="active site" description="Proton donor" evidence="16">
    <location>
        <position position="211"/>
    </location>
</feature>
<keyword evidence="7 16" id="KW-0285">Flavoprotein</keyword>
<dbReference type="STRING" id="1801677.A2365_00430"/>
<dbReference type="HAMAP" id="MF_00037">
    <property type="entry name" value="MurB"/>
    <property type="match status" value="1"/>
</dbReference>
<dbReference type="AlphaFoldDB" id="A0A1G2ENL4"/>
<keyword evidence="11 16" id="KW-0573">Peptidoglycan synthesis</keyword>
<dbReference type="Pfam" id="PF02873">
    <property type="entry name" value="MurB_C"/>
    <property type="match status" value="1"/>
</dbReference>
<dbReference type="PANTHER" id="PTHR21071">
    <property type="entry name" value="UDP-N-ACETYLENOLPYRUVOYLGLUCOSAMINE REDUCTASE"/>
    <property type="match status" value="1"/>
</dbReference>
<dbReference type="EMBL" id="MHMM01000010">
    <property type="protein sequence ID" value="OGZ27122.1"/>
    <property type="molecule type" value="Genomic_DNA"/>
</dbReference>
<evidence type="ECO:0000256" key="13">
    <source>
        <dbReference type="ARBA" id="ARBA00023306"/>
    </source>
</evidence>
<evidence type="ECO:0000256" key="16">
    <source>
        <dbReference type="HAMAP-Rule" id="MF_00037"/>
    </source>
</evidence>
<evidence type="ECO:0000256" key="1">
    <source>
        <dbReference type="ARBA" id="ARBA00001974"/>
    </source>
</evidence>
<dbReference type="Gene3D" id="3.30.43.10">
    <property type="entry name" value="Uridine Diphospho-n-acetylenolpyruvylglucosamine Reductase, domain 2"/>
    <property type="match status" value="1"/>
</dbReference>
<dbReference type="GO" id="GO:0009252">
    <property type="term" value="P:peptidoglycan biosynthetic process"/>
    <property type="evidence" value="ECO:0007669"/>
    <property type="project" value="UniProtKB-UniRule"/>
</dbReference>
<dbReference type="InterPro" id="IPR016166">
    <property type="entry name" value="FAD-bd_PCMH"/>
</dbReference>
<evidence type="ECO:0000256" key="9">
    <source>
        <dbReference type="ARBA" id="ARBA00022857"/>
    </source>
</evidence>
<organism evidence="18 19">
    <name type="scientific">Candidatus Nealsonbacteria bacterium RIFOXYB1_FULL_40_15</name>
    <dbReference type="NCBI Taxonomy" id="1801677"/>
    <lineage>
        <taxon>Bacteria</taxon>
        <taxon>Candidatus Nealsoniibacteriota</taxon>
    </lineage>
</organism>
<dbReference type="InterPro" id="IPR036318">
    <property type="entry name" value="FAD-bd_PCMH-like_sf"/>
</dbReference>
<keyword evidence="14 16" id="KW-0961">Cell wall biogenesis/degradation</keyword>
<dbReference type="UniPathway" id="UPA00219"/>
<evidence type="ECO:0000313" key="18">
    <source>
        <dbReference type="EMBL" id="OGZ27122.1"/>
    </source>
</evidence>
<dbReference type="Gene3D" id="3.30.465.10">
    <property type="match status" value="1"/>
</dbReference>
<dbReference type="Proteomes" id="UP000177740">
    <property type="component" value="Unassembled WGS sequence"/>
</dbReference>
<dbReference type="SUPFAM" id="SSF56176">
    <property type="entry name" value="FAD-binding/transporter-associated domain-like"/>
    <property type="match status" value="1"/>
</dbReference>
<accession>A0A1G2ENL4</accession>
<evidence type="ECO:0000256" key="15">
    <source>
        <dbReference type="ARBA" id="ARBA00048914"/>
    </source>
</evidence>
<evidence type="ECO:0000256" key="7">
    <source>
        <dbReference type="ARBA" id="ARBA00022630"/>
    </source>
</evidence>
<comment type="caution">
    <text evidence="18">The sequence shown here is derived from an EMBL/GenBank/DDBJ whole genome shotgun (WGS) entry which is preliminary data.</text>
</comment>
<keyword evidence="9 16" id="KW-0521">NADP</keyword>
<keyword evidence="10 16" id="KW-0133">Cell shape</keyword>
<comment type="subcellular location">
    <subcellularLocation>
        <location evidence="3 16">Cytoplasm</location>
    </subcellularLocation>
</comment>
<dbReference type="GO" id="GO:0008762">
    <property type="term" value="F:UDP-N-acetylmuramate dehydrogenase activity"/>
    <property type="evidence" value="ECO:0007669"/>
    <property type="project" value="UniProtKB-UniRule"/>
</dbReference>
<evidence type="ECO:0000256" key="4">
    <source>
        <dbReference type="ARBA" id="ARBA00004752"/>
    </source>
</evidence>
<keyword evidence="5 16" id="KW-0963">Cytoplasm</keyword>
<feature type="active site" evidence="16">
    <location>
        <position position="282"/>
    </location>
</feature>
<dbReference type="GO" id="GO:0051301">
    <property type="term" value="P:cell division"/>
    <property type="evidence" value="ECO:0007669"/>
    <property type="project" value="UniProtKB-KW"/>
</dbReference>
<dbReference type="EC" id="1.3.1.98" evidence="16"/>
<dbReference type="InterPro" id="IPR016169">
    <property type="entry name" value="FAD-bd_PCMH_sub2"/>
</dbReference>
<dbReference type="GO" id="GO:0071555">
    <property type="term" value="P:cell wall organization"/>
    <property type="evidence" value="ECO:0007669"/>
    <property type="project" value="UniProtKB-KW"/>
</dbReference>
<feature type="domain" description="FAD-binding PCMH-type" evidence="17">
    <location>
        <begin position="17"/>
        <end position="182"/>
    </location>
</feature>
<evidence type="ECO:0000313" key="19">
    <source>
        <dbReference type="Proteomes" id="UP000177740"/>
    </source>
</evidence>
<keyword evidence="13 16" id="KW-0131">Cell cycle</keyword>
<comment type="caution">
    <text evidence="16">Lacks conserved residue(s) required for the propagation of feature annotation.</text>
</comment>
<dbReference type="GO" id="GO:0008360">
    <property type="term" value="P:regulation of cell shape"/>
    <property type="evidence" value="ECO:0007669"/>
    <property type="project" value="UniProtKB-KW"/>
</dbReference>
<dbReference type="SUPFAM" id="SSF56194">
    <property type="entry name" value="Uridine diphospho-N-Acetylenolpyruvylglucosamine reductase, MurB, C-terminal domain"/>
    <property type="match status" value="1"/>
</dbReference>
<gene>
    <name evidence="16" type="primary">murB</name>
    <name evidence="18" type="ORF">A2365_00430</name>
</gene>
<name>A0A1G2ENL4_9BACT</name>
<comment type="function">
    <text evidence="2 16">Cell wall formation.</text>
</comment>
<dbReference type="InterPro" id="IPR016167">
    <property type="entry name" value="FAD-bd_PCMH_sub1"/>
</dbReference>
<sequence>MNFKKDVSLADYISFKLGGKAKYFLVAKKKQDIIEAVKTAKENGIPFFILAGGANVLVPDEGIDGLVIKTLNTKYKILDTKIMAEAGVLLGDIAKTATENSLSGLEWAAGIPGRIGGAVYGNAQAFGSNMASIVDQVEALNAEDMSVKVYSNKECGYLEKTSIFKKNKNLIILSASLLLKKGDRNKIRDKMEEYLGIRKSRHPLEYPSAGSVFVNDPSRPASSYLIEQAGLKGFRIGGAQVSEKHSGFIVNKGGATCKDVLNLISKIKKTVKDKTGFDLEQEIQILGYPQLTKPVEGEIIR</sequence>
<protein>
    <recommendedName>
        <fullName evidence="16">UDP-N-acetylenolpyruvoylglucosamine reductase</fullName>
        <ecNumber evidence="16">1.3.1.98</ecNumber>
    </recommendedName>
    <alternativeName>
        <fullName evidence="16">UDP-N-acetylmuramate dehydrogenase</fullName>
    </alternativeName>
</protein>
<dbReference type="PANTHER" id="PTHR21071:SF4">
    <property type="entry name" value="UDP-N-ACETYLENOLPYRUVOYLGLUCOSAMINE REDUCTASE"/>
    <property type="match status" value="1"/>
</dbReference>